<dbReference type="Proteomes" id="UP000007029">
    <property type="component" value="Chromosome"/>
</dbReference>
<dbReference type="InterPro" id="IPR005184">
    <property type="entry name" value="DUF306_Meta_HslJ"/>
</dbReference>
<evidence type="ECO:0000313" key="3">
    <source>
        <dbReference type="EMBL" id="ABG29935.1"/>
    </source>
</evidence>
<dbReference type="Gene3D" id="2.40.128.270">
    <property type="match status" value="1"/>
</dbReference>
<dbReference type="PANTHER" id="PTHR35535:SF1">
    <property type="entry name" value="HEAT SHOCK PROTEIN HSLJ"/>
    <property type="match status" value="1"/>
</dbReference>
<dbReference type="OrthoDB" id="9809132at2"/>
<dbReference type="STRING" id="375451.RD1_0206"/>
<dbReference type="AlphaFoldDB" id="Q16DK8"/>
<reference evidence="3 4" key="1">
    <citation type="journal article" date="2007" name="J. Bacteriol.">
        <title>The complete genome sequence of Roseobacter denitrificans reveals a mixotrophic rather than photosynthetic metabolism.</title>
        <authorList>
            <person name="Swingley W.D."/>
            <person name="Sadekar S."/>
            <person name="Mastrian S.D."/>
            <person name="Matthies H.J."/>
            <person name="Hao J."/>
            <person name="Ramos H."/>
            <person name="Acharya C.R."/>
            <person name="Conrad A.L."/>
            <person name="Taylor H.L."/>
            <person name="Dejesa L.C."/>
            <person name="Shah M.K."/>
            <person name="O'huallachain M.E."/>
            <person name="Lince M.T."/>
            <person name="Blankenship R.E."/>
            <person name="Beatty J.T."/>
            <person name="Touchman J.W."/>
        </authorList>
    </citation>
    <scope>NUCLEOTIDE SEQUENCE [LARGE SCALE GENOMIC DNA]</scope>
    <source>
        <strain evidence="4">ATCC 33942 / OCh 114</strain>
    </source>
</reference>
<accession>Q16DK8</accession>
<keyword evidence="4" id="KW-1185">Reference proteome</keyword>
<keyword evidence="1" id="KW-0732">Signal</keyword>
<dbReference type="Pfam" id="PF03724">
    <property type="entry name" value="META"/>
    <property type="match status" value="1"/>
</dbReference>
<dbReference type="EMBL" id="CP000362">
    <property type="protein sequence ID" value="ABG29935.1"/>
    <property type="molecule type" value="Genomic_DNA"/>
</dbReference>
<evidence type="ECO:0000256" key="1">
    <source>
        <dbReference type="SAM" id="SignalP"/>
    </source>
</evidence>
<sequence length="135" mass="14897">MAHPIKHAMAATLLALGGAAQAEMLPGSEWEPTKMQAQPFESARDVFIRFEQDGRYFGNGGCNSIRGRFVTNGDAILLGPAAATMMACPEEIMQQEFGFLQTLDSVRQFDRSGTELTLSDAAARVVMRLRQRDWD</sequence>
<dbReference type="PANTHER" id="PTHR35535">
    <property type="entry name" value="HEAT SHOCK PROTEIN HSLJ"/>
    <property type="match status" value="1"/>
</dbReference>
<dbReference type="eggNOG" id="COG3187">
    <property type="taxonomic scope" value="Bacteria"/>
</dbReference>
<evidence type="ECO:0000259" key="2">
    <source>
        <dbReference type="Pfam" id="PF03724"/>
    </source>
</evidence>
<feature type="chain" id="PRO_5004184357" description="DUF306 domain-containing protein" evidence="1">
    <location>
        <begin position="23"/>
        <end position="135"/>
    </location>
</feature>
<evidence type="ECO:0000313" key="4">
    <source>
        <dbReference type="Proteomes" id="UP000007029"/>
    </source>
</evidence>
<dbReference type="RefSeq" id="WP_011566557.1">
    <property type="nucleotide sequence ID" value="NC_008209.1"/>
</dbReference>
<dbReference type="InterPro" id="IPR038670">
    <property type="entry name" value="HslJ-like_sf"/>
</dbReference>
<dbReference type="KEGG" id="rde:RD1_0206"/>
<proteinExistence type="predicted"/>
<organism evidence="3 4">
    <name type="scientific">Roseobacter denitrificans (strain ATCC 33942 / OCh 114)</name>
    <name type="common">Erythrobacter sp. (strain OCh 114)</name>
    <name type="synonym">Roseobacter denitrificans</name>
    <dbReference type="NCBI Taxonomy" id="375451"/>
    <lineage>
        <taxon>Bacteria</taxon>
        <taxon>Pseudomonadati</taxon>
        <taxon>Pseudomonadota</taxon>
        <taxon>Alphaproteobacteria</taxon>
        <taxon>Rhodobacterales</taxon>
        <taxon>Roseobacteraceae</taxon>
        <taxon>Roseobacter</taxon>
    </lineage>
</organism>
<gene>
    <name evidence="3" type="ordered locus">RD1_0206</name>
</gene>
<feature type="domain" description="DUF306" evidence="2">
    <location>
        <begin position="23"/>
        <end position="129"/>
    </location>
</feature>
<dbReference type="HOGENOM" id="CLU_075808_6_1_5"/>
<dbReference type="InterPro" id="IPR053147">
    <property type="entry name" value="Hsp_HslJ-like"/>
</dbReference>
<protein>
    <recommendedName>
        <fullName evidence="2">DUF306 domain-containing protein</fullName>
    </recommendedName>
</protein>
<feature type="signal peptide" evidence="1">
    <location>
        <begin position="1"/>
        <end position="22"/>
    </location>
</feature>
<name>Q16DK8_ROSDO</name>